<gene>
    <name evidence="1" type="ORF">RirG_068860</name>
</gene>
<protein>
    <submittedName>
        <fullName evidence="1">Uncharacterized protein</fullName>
    </submittedName>
</protein>
<dbReference type="Proteomes" id="UP000022910">
    <property type="component" value="Unassembled WGS sequence"/>
</dbReference>
<evidence type="ECO:0000313" key="2">
    <source>
        <dbReference type="Proteomes" id="UP000022910"/>
    </source>
</evidence>
<organism evidence="1 2">
    <name type="scientific">Rhizophagus irregularis (strain DAOM 197198w)</name>
    <name type="common">Glomus intraradices</name>
    <dbReference type="NCBI Taxonomy" id="1432141"/>
    <lineage>
        <taxon>Eukaryota</taxon>
        <taxon>Fungi</taxon>
        <taxon>Fungi incertae sedis</taxon>
        <taxon>Mucoromycota</taxon>
        <taxon>Glomeromycotina</taxon>
        <taxon>Glomeromycetes</taxon>
        <taxon>Glomerales</taxon>
        <taxon>Glomeraceae</taxon>
        <taxon>Rhizophagus</taxon>
    </lineage>
</organism>
<keyword evidence="2" id="KW-1185">Reference proteome</keyword>
<evidence type="ECO:0000313" key="1">
    <source>
        <dbReference type="EMBL" id="EXX72492.1"/>
    </source>
</evidence>
<dbReference type="HOGENOM" id="CLU_023941_0_0_1"/>
<dbReference type="AlphaFoldDB" id="A0A015JSF1"/>
<accession>A0A015JSF1</accession>
<proteinExistence type="predicted"/>
<comment type="caution">
    <text evidence="1">The sequence shown here is derived from an EMBL/GenBank/DDBJ whole genome shotgun (WGS) entry which is preliminary data.</text>
</comment>
<dbReference type="OrthoDB" id="10275748at2759"/>
<sequence length="514" mass="60991">MKDMIEGFVKIMNRKIITDKQVCKLWNINMIPALEYQLQGVVITESEAKQLMAPVNTLIKHKCKMPSTLPNCIIYDKDIYGVKDLFSLQLESLSKNIMYMANGNEIVRSIFKIQMEQMQQEIWTPLCFAEKVSQVKFTTKRFVGNALIVLDYKNFRLCDHENYDDLFQNHRIKGGHILIEEVLDEEFKFYKNRIKKCGVMFVEQLIEPYTDKMMKWTHFLKENGLALRIEPKWFKIVRDRITINGILERELYNEMLIKRMGKEDTKKTRSNENLSEKSRKETNKEVITWRDINSNDNICSIRSKKSRYRYYDEIGKHMLEYDKLQENNDVINSPFLINYKGCDYNIRKKKDRSSECYIYIEKDIAMTIPGRWEKDNEDIKYIKPYMTLENIDKRNVSVHRIANTNKEEIIINDMVIDKDKNDLRTNAKLWLNSVIEKMGIYENLNNFIDNDFFDFTDKEIFLQLGGIIQKGPDLNLDGFFGIEIFAKNSKEEKFSIEGKVRNTRNEGKFMPLEL</sequence>
<name>A0A015JSF1_RHIIW</name>
<reference evidence="1 2" key="1">
    <citation type="submission" date="2014-02" db="EMBL/GenBank/DDBJ databases">
        <title>Single nucleus genome sequencing reveals high similarity among nuclei of an endomycorrhizal fungus.</title>
        <authorList>
            <person name="Lin K."/>
            <person name="Geurts R."/>
            <person name="Zhang Z."/>
            <person name="Limpens E."/>
            <person name="Saunders D.G."/>
            <person name="Mu D."/>
            <person name="Pang E."/>
            <person name="Cao H."/>
            <person name="Cha H."/>
            <person name="Lin T."/>
            <person name="Zhou Q."/>
            <person name="Shang Y."/>
            <person name="Li Y."/>
            <person name="Ivanov S."/>
            <person name="Sharma T."/>
            <person name="Velzen R.V."/>
            <person name="Ruijter N.D."/>
            <person name="Aanen D.K."/>
            <person name="Win J."/>
            <person name="Kamoun S."/>
            <person name="Bisseling T."/>
            <person name="Huang S."/>
        </authorList>
    </citation>
    <scope>NUCLEOTIDE SEQUENCE [LARGE SCALE GENOMIC DNA]</scope>
    <source>
        <strain evidence="2">DAOM197198w</strain>
    </source>
</reference>
<dbReference type="EMBL" id="JEMT01015311">
    <property type="protein sequence ID" value="EXX72492.1"/>
    <property type="molecule type" value="Genomic_DNA"/>
</dbReference>